<dbReference type="AlphaFoldDB" id="A0A5A7UVP6"/>
<accession>A0A5A7UVP6</accession>
<sequence>MLRRLYSRRSKSHDVTVVVLQAAACIRFCDIADTSLTKSQFKEFVRVLSIKIKATFTTTKRRFSDAKKDVDIKNVGNKCILNAMNTASGEASGIHFFPTHQTRIGQRASRIGQIKLNIHLIPDAMQSVSWNGVRNKGFSQRTVVLAILQLCYGSLYNLKLVIENSENSGESNHGRTRLLDRSSLTIIVAGPSRFYNDNTSSQREKESWSIVWSCSEKHTFELERSCRRPPRMHIIKCWNSNPSLPQRVVSHSLRMKYAIRCWVDDQATQKALVGDPSQRPAER</sequence>
<reference evidence="1 2" key="1">
    <citation type="submission" date="2019-08" db="EMBL/GenBank/DDBJ databases">
        <title>Draft genome sequences of two oriental melons (Cucumis melo L. var makuwa).</title>
        <authorList>
            <person name="Kwon S.-Y."/>
        </authorList>
    </citation>
    <scope>NUCLEOTIDE SEQUENCE [LARGE SCALE GENOMIC DNA]</scope>
    <source>
        <strain evidence="2">cv. SW 3</strain>
        <tissue evidence="1">Leaf</tissue>
    </source>
</reference>
<evidence type="ECO:0000313" key="2">
    <source>
        <dbReference type="Proteomes" id="UP000321393"/>
    </source>
</evidence>
<gene>
    <name evidence="1" type="ORF">E6C27_scaffold274G005710</name>
</gene>
<evidence type="ECO:0000313" key="1">
    <source>
        <dbReference type="EMBL" id="KAA0058246.1"/>
    </source>
</evidence>
<name>A0A5A7UVP6_CUCMM</name>
<organism evidence="1 2">
    <name type="scientific">Cucumis melo var. makuwa</name>
    <name type="common">Oriental melon</name>
    <dbReference type="NCBI Taxonomy" id="1194695"/>
    <lineage>
        <taxon>Eukaryota</taxon>
        <taxon>Viridiplantae</taxon>
        <taxon>Streptophyta</taxon>
        <taxon>Embryophyta</taxon>
        <taxon>Tracheophyta</taxon>
        <taxon>Spermatophyta</taxon>
        <taxon>Magnoliopsida</taxon>
        <taxon>eudicotyledons</taxon>
        <taxon>Gunneridae</taxon>
        <taxon>Pentapetalae</taxon>
        <taxon>rosids</taxon>
        <taxon>fabids</taxon>
        <taxon>Cucurbitales</taxon>
        <taxon>Cucurbitaceae</taxon>
        <taxon>Benincaseae</taxon>
        <taxon>Cucumis</taxon>
    </lineage>
</organism>
<comment type="caution">
    <text evidence="1">The sequence shown here is derived from an EMBL/GenBank/DDBJ whole genome shotgun (WGS) entry which is preliminary data.</text>
</comment>
<protein>
    <submittedName>
        <fullName evidence="1">NBS-LRR type resistance protein</fullName>
    </submittedName>
</protein>
<dbReference type="EMBL" id="SSTE01006842">
    <property type="protein sequence ID" value="KAA0058246.1"/>
    <property type="molecule type" value="Genomic_DNA"/>
</dbReference>
<dbReference type="Proteomes" id="UP000321393">
    <property type="component" value="Unassembled WGS sequence"/>
</dbReference>
<proteinExistence type="predicted"/>